<dbReference type="EMBL" id="JAWDJO010000100">
    <property type="protein sequence ID" value="KAL1893884.1"/>
    <property type="molecule type" value="Genomic_DNA"/>
</dbReference>
<accession>A0ABR3Z2Y9</accession>
<comment type="caution">
    <text evidence="1">The sequence shown here is derived from an EMBL/GenBank/DDBJ whole genome shotgun (WGS) entry which is preliminary data.</text>
</comment>
<dbReference type="InterPro" id="IPR029055">
    <property type="entry name" value="Ntn_hydrolases_N"/>
</dbReference>
<dbReference type="PANTHER" id="PTHR10188">
    <property type="entry name" value="L-ASPARAGINASE"/>
    <property type="match status" value="1"/>
</dbReference>
<evidence type="ECO:0008006" key="3">
    <source>
        <dbReference type="Google" id="ProtNLM"/>
    </source>
</evidence>
<evidence type="ECO:0000313" key="1">
    <source>
        <dbReference type="EMBL" id="KAL1893884.1"/>
    </source>
</evidence>
<dbReference type="CDD" id="cd04701">
    <property type="entry name" value="Asparaginase_2"/>
    <property type="match status" value="1"/>
</dbReference>
<dbReference type="Gene3D" id="3.60.20.30">
    <property type="entry name" value="(Glycosyl)asparaginase"/>
    <property type="match status" value="1"/>
</dbReference>
<protein>
    <recommendedName>
        <fullName evidence="3">Isoaspartyl peptidase/L-asparaginase</fullName>
    </recommendedName>
</protein>
<keyword evidence="2" id="KW-1185">Reference proteome</keyword>
<dbReference type="SUPFAM" id="SSF56235">
    <property type="entry name" value="N-terminal nucleophile aminohydrolases (Ntn hydrolases)"/>
    <property type="match status" value="1"/>
</dbReference>
<dbReference type="PANTHER" id="PTHR10188:SF43">
    <property type="entry name" value="ASPARAGINASE (EUROFUNG)"/>
    <property type="match status" value="1"/>
</dbReference>
<proteinExistence type="predicted"/>
<gene>
    <name evidence="1" type="ORF">Cpir12675_003904</name>
</gene>
<sequence>MNEKMEYYAKPGGPVAGLAPRVIIQGGAGNITPTNMPEETYREYRSSLLDIICRTNKYMTTPCTATGVLPSALKTAVFAVSLLEDNALFNSGHGAVFTRDGINELEASVMVSRGFHKRTVGVLGLQHVRNPVKLAAAILEHGDIDLDPAQSARDNDSSVSTNADRLDIPSGQGHTMFHGATAEQLAADYNLDLVHSSYFFTQKRWDEHQRGLQRERLGSGSAHWSSKEYVPQGTCGAVAMDSTGMVCAATSTGGLTNKLTGRLGDTPTPGAGFWAEEWQDTPQLAAQALGLGEFTSAASAKIMPTGVSLSSALLHLLTDCLPTPFVYMPVASSEFFESPGLLPITISRSMGTSGTGNGDSFLRIAAGRTVGALARFRPLPTQSALSAVSGRGGALQQSAGDRFGRTGEGEGGMVGIESVVVRRGEQVVYTRTHIVQDHNCGGMFRAWIDDDGKAIVRVFNGEPELGDSIQAMEVRQEEVTQFSGVGDDNPWMRIRGYRSKDIR</sequence>
<evidence type="ECO:0000313" key="2">
    <source>
        <dbReference type="Proteomes" id="UP001583280"/>
    </source>
</evidence>
<organism evidence="1 2">
    <name type="scientific">Ceratocystis pirilliformis</name>
    <dbReference type="NCBI Taxonomy" id="259994"/>
    <lineage>
        <taxon>Eukaryota</taxon>
        <taxon>Fungi</taxon>
        <taxon>Dikarya</taxon>
        <taxon>Ascomycota</taxon>
        <taxon>Pezizomycotina</taxon>
        <taxon>Sordariomycetes</taxon>
        <taxon>Hypocreomycetidae</taxon>
        <taxon>Microascales</taxon>
        <taxon>Ceratocystidaceae</taxon>
        <taxon>Ceratocystis</taxon>
    </lineage>
</organism>
<reference evidence="1 2" key="1">
    <citation type="journal article" date="2024" name="IMA Fungus">
        <title>IMA Genome - F19 : A genome assembly and annotation guide to empower mycologists, including annotated draft genome sequences of Ceratocystis pirilliformis, Diaporthe australafricana, Fusarium ophioides, Paecilomyces lecythidis, and Sporothrix stenoceras.</title>
        <authorList>
            <person name="Aylward J."/>
            <person name="Wilson A.M."/>
            <person name="Visagie C.M."/>
            <person name="Spraker J."/>
            <person name="Barnes I."/>
            <person name="Buitendag C."/>
            <person name="Ceriani C."/>
            <person name="Del Mar Angel L."/>
            <person name="du Plessis D."/>
            <person name="Fuchs T."/>
            <person name="Gasser K."/>
            <person name="Kramer D."/>
            <person name="Li W."/>
            <person name="Munsamy K."/>
            <person name="Piso A."/>
            <person name="Price J.L."/>
            <person name="Sonnekus B."/>
            <person name="Thomas C."/>
            <person name="van der Nest A."/>
            <person name="van Dijk A."/>
            <person name="van Heerden A."/>
            <person name="van Vuuren N."/>
            <person name="Yilmaz N."/>
            <person name="Duong T.A."/>
            <person name="van der Merwe N.A."/>
            <person name="Wingfield M.J."/>
            <person name="Wingfield B.D."/>
        </authorList>
    </citation>
    <scope>NUCLEOTIDE SEQUENCE [LARGE SCALE GENOMIC DNA]</scope>
    <source>
        <strain evidence="1 2">CMW 12675</strain>
    </source>
</reference>
<name>A0ABR3Z2Y9_9PEZI</name>
<dbReference type="InterPro" id="IPR000246">
    <property type="entry name" value="Peptidase_T2"/>
</dbReference>
<dbReference type="Pfam" id="PF01112">
    <property type="entry name" value="Asparaginase_2"/>
    <property type="match status" value="2"/>
</dbReference>
<dbReference type="Proteomes" id="UP001583280">
    <property type="component" value="Unassembled WGS sequence"/>
</dbReference>